<dbReference type="InterPro" id="IPR051911">
    <property type="entry name" value="SDR_oxidoreductase"/>
</dbReference>
<keyword evidence="3" id="KW-1185">Reference proteome</keyword>
<dbReference type="Proteomes" id="UP000585050">
    <property type="component" value="Unassembled WGS sequence"/>
</dbReference>
<dbReference type="RefSeq" id="WP_168881724.1">
    <property type="nucleotide sequence ID" value="NZ_JABAIL010000002.1"/>
</dbReference>
<proteinExistence type="inferred from homology"/>
<comment type="similarity">
    <text evidence="1">Belongs to the short-chain dehydrogenases/reductases (SDR) family.</text>
</comment>
<dbReference type="InterPro" id="IPR020904">
    <property type="entry name" value="Sc_DH/Rdtase_CS"/>
</dbReference>
<name>A0A7X8SIV1_9BACT</name>
<evidence type="ECO:0000256" key="1">
    <source>
        <dbReference type="RuleBase" id="RU000363"/>
    </source>
</evidence>
<evidence type="ECO:0000313" key="2">
    <source>
        <dbReference type="EMBL" id="NLR91019.1"/>
    </source>
</evidence>
<dbReference type="PANTHER" id="PTHR43976:SF9">
    <property type="entry name" value="OXIDOREDUCTASE"/>
    <property type="match status" value="1"/>
</dbReference>
<dbReference type="PRINTS" id="PR00081">
    <property type="entry name" value="GDHRDH"/>
</dbReference>
<dbReference type="InterPro" id="IPR002347">
    <property type="entry name" value="SDR_fam"/>
</dbReference>
<comment type="caution">
    <text evidence="2">The sequence shown here is derived from an EMBL/GenBank/DDBJ whole genome shotgun (WGS) entry which is preliminary data.</text>
</comment>
<dbReference type="SUPFAM" id="SSF51735">
    <property type="entry name" value="NAD(P)-binding Rossmann-fold domains"/>
    <property type="match status" value="1"/>
</dbReference>
<dbReference type="InterPro" id="IPR036291">
    <property type="entry name" value="NAD(P)-bd_dom_sf"/>
</dbReference>
<dbReference type="PRINTS" id="PR00080">
    <property type="entry name" value="SDRFAMILY"/>
</dbReference>
<dbReference type="CDD" id="cd05374">
    <property type="entry name" value="17beta-HSD-like_SDR_c"/>
    <property type="match status" value="1"/>
</dbReference>
<sequence>MNILITGAGSGLGRVTTEALLKSGYNVIASMRDSKSKGIQIVKELEAFSKQTKGTLFIIELDVTSTTSVNLAISQIESEIGQIDVLINNAGIGGTGWTEAFPEEQYKQIFDVNVFGVQRMMRGVLPSMRERKEGLIINISSIQGRVVFPYSGIYTASKFALEGLTESYHYELAPLGIDIILLQPGGFKTSFESKQSGPYDRDRLLEYGELKNAPNDIWGNPGEEKDFLPSPQLIPEAIMDLIEMEKGKRPLRTTVDPLLKGIGTVAINKECLSAQKELSDYLEWDIKV</sequence>
<gene>
    <name evidence="2" type="ORF">HGP29_07360</name>
</gene>
<reference evidence="2 3" key="1">
    <citation type="submission" date="2020-04" db="EMBL/GenBank/DDBJ databases">
        <title>Flammeovirga sp. SR4, a novel species isolated from seawater.</title>
        <authorList>
            <person name="Wang X."/>
        </authorList>
    </citation>
    <scope>NUCLEOTIDE SEQUENCE [LARGE SCALE GENOMIC DNA]</scope>
    <source>
        <strain evidence="2 3">SR4</strain>
    </source>
</reference>
<dbReference type="EMBL" id="JABAIL010000002">
    <property type="protein sequence ID" value="NLR91019.1"/>
    <property type="molecule type" value="Genomic_DNA"/>
</dbReference>
<accession>A0A7X8SIV1</accession>
<dbReference type="Pfam" id="PF00106">
    <property type="entry name" value="adh_short"/>
    <property type="match status" value="1"/>
</dbReference>
<evidence type="ECO:0000313" key="3">
    <source>
        <dbReference type="Proteomes" id="UP000585050"/>
    </source>
</evidence>
<organism evidence="2 3">
    <name type="scientific">Flammeovirga agarivorans</name>
    <dbReference type="NCBI Taxonomy" id="2726742"/>
    <lineage>
        <taxon>Bacteria</taxon>
        <taxon>Pseudomonadati</taxon>
        <taxon>Bacteroidota</taxon>
        <taxon>Cytophagia</taxon>
        <taxon>Cytophagales</taxon>
        <taxon>Flammeovirgaceae</taxon>
        <taxon>Flammeovirga</taxon>
    </lineage>
</organism>
<dbReference type="PANTHER" id="PTHR43976">
    <property type="entry name" value="SHORT CHAIN DEHYDROGENASE"/>
    <property type="match status" value="1"/>
</dbReference>
<protein>
    <submittedName>
        <fullName evidence="2">SDR family oxidoreductase</fullName>
    </submittedName>
</protein>
<dbReference type="Gene3D" id="3.40.50.720">
    <property type="entry name" value="NAD(P)-binding Rossmann-like Domain"/>
    <property type="match status" value="1"/>
</dbReference>
<dbReference type="AlphaFoldDB" id="A0A7X8SIV1"/>
<dbReference type="PROSITE" id="PS00061">
    <property type="entry name" value="ADH_SHORT"/>
    <property type="match status" value="1"/>
</dbReference>